<organism evidence="1">
    <name type="scientific">marine metagenome</name>
    <dbReference type="NCBI Taxonomy" id="408172"/>
    <lineage>
        <taxon>unclassified sequences</taxon>
        <taxon>metagenomes</taxon>
        <taxon>ecological metagenomes</taxon>
    </lineage>
</organism>
<reference evidence="1" key="1">
    <citation type="submission" date="2018-05" db="EMBL/GenBank/DDBJ databases">
        <authorList>
            <person name="Lanie J.A."/>
            <person name="Ng W.-L."/>
            <person name="Kazmierczak K.M."/>
            <person name="Andrzejewski T.M."/>
            <person name="Davidsen T.M."/>
            <person name="Wayne K.J."/>
            <person name="Tettelin H."/>
            <person name="Glass J.I."/>
            <person name="Rusch D."/>
            <person name="Podicherti R."/>
            <person name="Tsui H.-C.T."/>
            <person name="Winkler M.E."/>
        </authorList>
    </citation>
    <scope>NUCLEOTIDE SEQUENCE</scope>
</reference>
<evidence type="ECO:0000313" key="1">
    <source>
        <dbReference type="EMBL" id="SVB09733.1"/>
    </source>
</evidence>
<dbReference type="EMBL" id="UINC01028554">
    <property type="protein sequence ID" value="SVB09733.1"/>
    <property type="molecule type" value="Genomic_DNA"/>
</dbReference>
<dbReference type="AlphaFoldDB" id="A0A382B911"/>
<proteinExistence type="predicted"/>
<gene>
    <name evidence="1" type="ORF">METZ01_LOCUS162587</name>
</gene>
<protein>
    <submittedName>
        <fullName evidence="1">Uncharacterized protein</fullName>
    </submittedName>
</protein>
<accession>A0A382B911</accession>
<sequence length="40" mass="4446">MNFLGIGLCRNHDFIDLFLKKTIPGISSNLPPNEIYGPSL</sequence>
<name>A0A382B911_9ZZZZ</name>